<keyword evidence="1 2" id="KW-0812">Transmembrane</keyword>
<reference evidence="2 4" key="1">
    <citation type="journal article" date="2011" name="Nature">
        <title>The Medicago genome provides insight into the evolution of rhizobial symbioses.</title>
        <authorList>
            <person name="Young N.D."/>
            <person name="Debelle F."/>
            <person name="Oldroyd G.E."/>
            <person name="Geurts R."/>
            <person name="Cannon S.B."/>
            <person name="Udvardi M.K."/>
            <person name="Benedito V.A."/>
            <person name="Mayer K.F."/>
            <person name="Gouzy J."/>
            <person name="Schoof H."/>
            <person name="Van de Peer Y."/>
            <person name="Proost S."/>
            <person name="Cook D.R."/>
            <person name="Meyers B.C."/>
            <person name="Spannagl M."/>
            <person name="Cheung F."/>
            <person name="De Mita S."/>
            <person name="Krishnakumar V."/>
            <person name="Gundlach H."/>
            <person name="Zhou S."/>
            <person name="Mudge J."/>
            <person name="Bharti A.K."/>
            <person name="Murray J.D."/>
            <person name="Naoumkina M.A."/>
            <person name="Rosen B."/>
            <person name="Silverstein K.A."/>
            <person name="Tang H."/>
            <person name="Rombauts S."/>
            <person name="Zhao P.X."/>
            <person name="Zhou P."/>
            <person name="Barbe V."/>
            <person name="Bardou P."/>
            <person name="Bechner M."/>
            <person name="Bellec A."/>
            <person name="Berger A."/>
            <person name="Berges H."/>
            <person name="Bidwell S."/>
            <person name="Bisseling T."/>
            <person name="Choisne N."/>
            <person name="Couloux A."/>
            <person name="Denny R."/>
            <person name="Deshpande S."/>
            <person name="Dai X."/>
            <person name="Doyle J.J."/>
            <person name="Dudez A.M."/>
            <person name="Farmer A.D."/>
            <person name="Fouteau S."/>
            <person name="Franken C."/>
            <person name="Gibelin C."/>
            <person name="Gish J."/>
            <person name="Goldstein S."/>
            <person name="Gonzalez A.J."/>
            <person name="Green P.J."/>
            <person name="Hallab A."/>
            <person name="Hartog M."/>
            <person name="Hua A."/>
            <person name="Humphray S.J."/>
            <person name="Jeong D.H."/>
            <person name="Jing Y."/>
            <person name="Jocker A."/>
            <person name="Kenton S.M."/>
            <person name="Kim D.J."/>
            <person name="Klee K."/>
            <person name="Lai H."/>
            <person name="Lang C."/>
            <person name="Lin S."/>
            <person name="Macmil S.L."/>
            <person name="Magdelenat G."/>
            <person name="Matthews L."/>
            <person name="McCorrison J."/>
            <person name="Monaghan E.L."/>
            <person name="Mun J.H."/>
            <person name="Najar F.Z."/>
            <person name="Nicholson C."/>
            <person name="Noirot C."/>
            <person name="O'Bleness M."/>
            <person name="Paule C.R."/>
            <person name="Poulain J."/>
            <person name="Prion F."/>
            <person name="Qin B."/>
            <person name="Qu C."/>
            <person name="Retzel E.F."/>
            <person name="Riddle C."/>
            <person name="Sallet E."/>
            <person name="Samain S."/>
            <person name="Samson N."/>
            <person name="Sanders I."/>
            <person name="Saurat O."/>
            <person name="Scarpelli C."/>
            <person name="Schiex T."/>
            <person name="Segurens B."/>
            <person name="Severin A.J."/>
            <person name="Sherrier D.J."/>
            <person name="Shi R."/>
            <person name="Sims S."/>
            <person name="Singer S.R."/>
            <person name="Sinharoy S."/>
            <person name="Sterck L."/>
            <person name="Viollet A."/>
            <person name="Wang B.B."/>
            <person name="Wang K."/>
            <person name="Wang M."/>
            <person name="Wang X."/>
            <person name="Warfsmann J."/>
            <person name="Weissenbach J."/>
            <person name="White D.D."/>
            <person name="White J.D."/>
            <person name="Wiley G.B."/>
            <person name="Wincker P."/>
            <person name="Xing Y."/>
            <person name="Yang L."/>
            <person name="Yao Z."/>
            <person name="Ying F."/>
            <person name="Zhai J."/>
            <person name="Zhou L."/>
            <person name="Zuber A."/>
            <person name="Denarie J."/>
            <person name="Dixon R.A."/>
            <person name="May G.D."/>
            <person name="Schwartz D.C."/>
            <person name="Rogers J."/>
            <person name="Quetier F."/>
            <person name="Town C.D."/>
            <person name="Roe B.A."/>
        </authorList>
    </citation>
    <scope>NUCLEOTIDE SEQUENCE [LARGE SCALE GENOMIC DNA]</scope>
    <source>
        <strain evidence="2">A17</strain>
        <strain evidence="3 4">cv. Jemalong A17</strain>
    </source>
</reference>
<reference evidence="2 4" key="2">
    <citation type="journal article" date="2014" name="BMC Genomics">
        <title>An improved genome release (version Mt4.0) for the model legume Medicago truncatula.</title>
        <authorList>
            <person name="Tang H."/>
            <person name="Krishnakumar V."/>
            <person name="Bidwell S."/>
            <person name="Rosen B."/>
            <person name="Chan A."/>
            <person name="Zhou S."/>
            <person name="Gentzbittel L."/>
            <person name="Childs K.L."/>
            <person name="Yandell M."/>
            <person name="Gundlach H."/>
            <person name="Mayer K.F."/>
            <person name="Schwartz D.C."/>
            <person name="Town C.D."/>
        </authorList>
    </citation>
    <scope>GENOME REANNOTATION</scope>
    <source>
        <strain evidence="2">A17</strain>
        <strain evidence="3 4">cv. Jemalong A17</strain>
    </source>
</reference>
<dbReference type="HOGENOM" id="CLU_1680532_0_0_1"/>
<gene>
    <name evidence="2" type="ordered locus">MTR_1g049060</name>
</gene>
<reference evidence="3" key="3">
    <citation type="submission" date="2015-04" db="UniProtKB">
        <authorList>
            <consortium name="EnsemblPlants"/>
        </authorList>
    </citation>
    <scope>IDENTIFICATION</scope>
    <source>
        <strain evidence="3">cv. Jemalong A17</strain>
    </source>
</reference>
<feature type="transmembrane region" description="Helical" evidence="1">
    <location>
        <begin position="6"/>
        <end position="29"/>
    </location>
</feature>
<evidence type="ECO:0000313" key="4">
    <source>
        <dbReference type="Proteomes" id="UP000002051"/>
    </source>
</evidence>
<evidence type="ECO:0000256" key="1">
    <source>
        <dbReference type="SAM" id="Phobius"/>
    </source>
</evidence>
<evidence type="ECO:0000313" key="2">
    <source>
        <dbReference type="EMBL" id="KEH41349.1"/>
    </source>
</evidence>
<dbReference type="EnsemblPlants" id="KEH41349">
    <property type="protein sequence ID" value="KEH41349"/>
    <property type="gene ID" value="MTR_1g049060"/>
</dbReference>
<evidence type="ECO:0000313" key="3">
    <source>
        <dbReference type="EnsemblPlants" id="KEH41349"/>
    </source>
</evidence>
<dbReference type="AlphaFoldDB" id="A0A072VH70"/>
<dbReference type="Proteomes" id="UP000002051">
    <property type="component" value="Unassembled WGS sequence"/>
</dbReference>
<keyword evidence="4" id="KW-1185">Reference proteome</keyword>
<sequence length="157" mass="18307">MAKYLLFIWAFLLVVILAVFLSCILWSIISVKDCQVGKVKTYQWMVDFLTHLSCLRFWITFFPFSRYHQGSEEASKINWIHRDKACSDKELGVLEVYADQGWSWYKVLVANWGQGIILAKGAVMSQCLPVWYNDKNTRKMYFSDPSFPRAGLPKAFE</sequence>
<keyword evidence="1" id="KW-1133">Transmembrane helix</keyword>
<dbReference type="PROSITE" id="PS51257">
    <property type="entry name" value="PROKAR_LIPOPROTEIN"/>
    <property type="match status" value="1"/>
</dbReference>
<accession>A0A072VH70</accession>
<keyword evidence="1" id="KW-0472">Membrane</keyword>
<dbReference type="EMBL" id="CM001217">
    <property type="protein sequence ID" value="KEH41349.1"/>
    <property type="molecule type" value="Genomic_DNA"/>
</dbReference>
<protein>
    <submittedName>
        <fullName evidence="2">Transmembrane protein, putative</fullName>
    </submittedName>
</protein>
<proteinExistence type="predicted"/>
<organism evidence="2 4">
    <name type="scientific">Medicago truncatula</name>
    <name type="common">Barrel medic</name>
    <name type="synonym">Medicago tribuloides</name>
    <dbReference type="NCBI Taxonomy" id="3880"/>
    <lineage>
        <taxon>Eukaryota</taxon>
        <taxon>Viridiplantae</taxon>
        <taxon>Streptophyta</taxon>
        <taxon>Embryophyta</taxon>
        <taxon>Tracheophyta</taxon>
        <taxon>Spermatophyta</taxon>
        <taxon>Magnoliopsida</taxon>
        <taxon>eudicotyledons</taxon>
        <taxon>Gunneridae</taxon>
        <taxon>Pentapetalae</taxon>
        <taxon>rosids</taxon>
        <taxon>fabids</taxon>
        <taxon>Fabales</taxon>
        <taxon>Fabaceae</taxon>
        <taxon>Papilionoideae</taxon>
        <taxon>50 kb inversion clade</taxon>
        <taxon>NPAAA clade</taxon>
        <taxon>Hologalegina</taxon>
        <taxon>IRL clade</taxon>
        <taxon>Trifolieae</taxon>
        <taxon>Medicago</taxon>
    </lineage>
</organism>
<name>A0A072VH70_MEDTR</name>